<name>A0A1D3JF00_PLAOA</name>
<evidence type="ECO:0000256" key="1">
    <source>
        <dbReference type="SAM" id="MobiDB-lite"/>
    </source>
</evidence>
<dbReference type="OrthoDB" id="10454653at2759"/>
<dbReference type="VEuPathDB" id="PlasmoDB:PocGH01_00184300"/>
<feature type="compositionally biased region" description="Low complexity" evidence="1">
    <location>
        <begin position="430"/>
        <end position="458"/>
    </location>
</feature>
<proteinExistence type="predicted"/>
<feature type="compositionally biased region" description="Low complexity" evidence="1">
    <location>
        <begin position="626"/>
        <end position="640"/>
    </location>
</feature>
<feature type="compositionally biased region" description="Polar residues" evidence="1">
    <location>
        <begin position="263"/>
        <end position="300"/>
    </location>
</feature>
<feature type="compositionally biased region" description="Polar residues" evidence="1">
    <location>
        <begin position="613"/>
        <end position="625"/>
    </location>
</feature>
<reference evidence="2 3" key="1">
    <citation type="submission" date="2016-06" db="EMBL/GenBank/DDBJ databases">
        <authorList>
            <consortium name="Pathogen Informatics"/>
        </authorList>
    </citation>
    <scope>NUCLEOTIDE SEQUENCE [LARGE SCALE GENOMIC DNA]</scope>
    <source>
        <strain evidence="2">PocGH01</strain>
    </source>
</reference>
<feature type="compositionally biased region" description="Polar residues" evidence="1">
    <location>
        <begin position="641"/>
        <end position="653"/>
    </location>
</feature>
<dbReference type="VEuPathDB" id="PlasmoDB:POWCR01_000108400"/>
<dbReference type="AlphaFoldDB" id="A0A1D3JF00"/>
<feature type="region of interest" description="Disordered" evidence="1">
    <location>
        <begin position="206"/>
        <end position="369"/>
    </location>
</feature>
<evidence type="ECO:0000313" key="2">
    <source>
        <dbReference type="EMBL" id="SBT84260.1"/>
    </source>
</evidence>
<protein>
    <submittedName>
        <fullName evidence="2">STP1 protein</fullName>
    </submittedName>
</protein>
<dbReference type="EMBL" id="FLRI01000387">
    <property type="protein sequence ID" value="SBT84260.1"/>
    <property type="molecule type" value="Genomic_DNA"/>
</dbReference>
<accession>A0A1D3JF00</accession>
<feature type="region of interest" description="Disordered" evidence="1">
    <location>
        <begin position="613"/>
        <end position="656"/>
    </location>
</feature>
<gene>
    <name evidence="2" type="primary">PocGH01_00184300</name>
    <name evidence="2" type="ORF">POCGH01_00184300</name>
</gene>
<sequence length="830" mass="91489">MADDSGYTTNTHGMPVGVFLAMIEGSIKNLIRKYGHKNCGLKHEELCKEIKKIISDNKNIVFKYMDTRGKKKWSKEWDSQRSKYFNKLYDEEGFINMCFPKSYPNNQSINQLLSKHIDFCKEKDQRLLAIGKSPEYSVCLEYNKWIIAETDSFTHEYLENVKNFRRPTVHKYFTTKKHPGGHDPLLTYRNIKLDCEIYNPKSKRYQQIPVENASTNSIHPSKASDARQKSQGKGRKSIPGRDVGTEKKKPDVMIPLQTEPPASDTQESSLNNTKVDDTPNGQHTNLKTKSTDSPNNTQGATGKPTEATDAKGKSLQQLPEPPGSISPKDSLAATVPDTLPSLIKDQGTDPDATPSTTSATSDTTHSTQNIQSSLAPDVSLAQTQPPAVATVTNHYSKEPTPPDPVSKSTNQDVSLTAALGPALAPSQVATSNSSASETSSTTTSTTTSSTITLNSGSSLPPDSHLPTPSTQSIVTTSIATTLTQTTTSVSVPPTITISDIDTNPIPSIIGITSTTGGSEKPNASLKTIAGSQDSNIASHKNQDDLLQSNTGTSFPHTLSSPTSGNSNVILLPDPSSGSPLLPLPVTSPGLPSGVSLRGPPSVLSDSQVVVTRPDSNQIMTSPKDASQQSKDSTQVSSTSSPKGTQPSDKSIITPTKFPPLTSIIPTIYTPFGFLLGRRRKRKKQNLRRIFEIPEKSAYKSPNITVHEWEDHNLGGKRVENDAYIKLLKINRYKQEIQKRKKKNKITLIEVHMEVLEEYKSAEWELHKGDFLEICLRGFINEENETYQNFTNSELIVNNIKNEKTIEDIQKQEILWNNWIEKHRNILEQWK</sequence>
<feature type="region of interest" description="Disordered" evidence="1">
    <location>
        <begin position="392"/>
        <end position="411"/>
    </location>
</feature>
<evidence type="ECO:0000313" key="3">
    <source>
        <dbReference type="Proteomes" id="UP000242942"/>
    </source>
</evidence>
<feature type="region of interest" description="Disordered" evidence="1">
    <location>
        <begin position="424"/>
        <end position="471"/>
    </location>
</feature>
<organism evidence="2 3">
    <name type="scientific">Plasmodium ovale</name>
    <name type="common">malaria parasite P. ovale</name>
    <dbReference type="NCBI Taxonomy" id="36330"/>
    <lineage>
        <taxon>Eukaryota</taxon>
        <taxon>Sar</taxon>
        <taxon>Alveolata</taxon>
        <taxon>Apicomplexa</taxon>
        <taxon>Aconoidasida</taxon>
        <taxon>Haemosporida</taxon>
        <taxon>Plasmodiidae</taxon>
        <taxon>Plasmodium</taxon>
        <taxon>Plasmodium (Plasmodium)</taxon>
    </lineage>
</organism>
<keyword evidence="3" id="KW-1185">Reference proteome</keyword>
<feature type="compositionally biased region" description="Polar residues" evidence="1">
    <location>
        <begin position="544"/>
        <end position="568"/>
    </location>
</feature>
<dbReference type="Proteomes" id="UP000242942">
    <property type="component" value="Unassembled WGS sequence"/>
</dbReference>
<feature type="compositionally biased region" description="Low complexity" evidence="1">
    <location>
        <begin position="349"/>
        <end position="367"/>
    </location>
</feature>
<feature type="region of interest" description="Disordered" evidence="1">
    <location>
        <begin position="544"/>
        <end position="573"/>
    </location>
</feature>